<dbReference type="Proteomes" id="UP001152531">
    <property type="component" value="Unassembled WGS sequence"/>
</dbReference>
<name>A0ACA9Y9E9_9ASCO</name>
<comment type="caution">
    <text evidence="1">The sequence shown here is derived from an EMBL/GenBank/DDBJ whole genome shotgun (WGS) entry which is preliminary data.</text>
</comment>
<dbReference type="EMBL" id="CALSDN010000006">
    <property type="protein sequence ID" value="CAH6721533.1"/>
    <property type="molecule type" value="Genomic_DNA"/>
</dbReference>
<reference evidence="1" key="1">
    <citation type="submission" date="2022-06" db="EMBL/GenBank/DDBJ databases">
        <authorList>
            <person name="Legras J.-L."/>
            <person name="Devillers H."/>
            <person name="Grondin C."/>
        </authorList>
    </citation>
    <scope>NUCLEOTIDE SEQUENCE</scope>
    <source>
        <strain evidence="1">CLIB 1444</strain>
    </source>
</reference>
<protein>
    <submittedName>
        <fullName evidence="1">Thiosulfate sulfurtransferase Rdl2p, mitochondrial</fullName>
    </submittedName>
</protein>
<gene>
    <name evidence="1" type="ORF">CLIB1444_06S04346</name>
</gene>
<organism evidence="1 2">
    <name type="scientific">[Candida] jaroonii</name>
    <dbReference type="NCBI Taxonomy" id="467808"/>
    <lineage>
        <taxon>Eukaryota</taxon>
        <taxon>Fungi</taxon>
        <taxon>Dikarya</taxon>
        <taxon>Ascomycota</taxon>
        <taxon>Saccharomycotina</taxon>
        <taxon>Pichiomycetes</taxon>
        <taxon>Debaryomycetaceae</taxon>
        <taxon>Yamadazyma</taxon>
    </lineage>
</organism>
<sequence length="185" mass="20621">MIGFKFSLRPVSLASISLRSLHNGSFNRITNTSMLMPVKSMARSSGPLIRSMVSPLRSYSVIADECKAKIYDYNEIKNLSSNPSSEFMLVDVREPIEFEQGHIPGAINVPFKSNPGALGLSEEDFEENFGFTKPDPSKELIFYCLGGVRSTAAEDLAKTFGYTKRGNYIGSYEDWITHEIKKSES</sequence>
<keyword evidence="2" id="KW-1185">Reference proteome</keyword>
<evidence type="ECO:0000313" key="2">
    <source>
        <dbReference type="Proteomes" id="UP001152531"/>
    </source>
</evidence>
<evidence type="ECO:0000313" key="1">
    <source>
        <dbReference type="EMBL" id="CAH6721533.1"/>
    </source>
</evidence>
<accession>A0ACA9Y9E9</accession>
<proteinExistence type="predicted"/>